<feature type="transmembrane region" description="Helical" evidence="1">
    <location>
        <begin position="66"/>
        <end position="95"/>
    </location>
</feature>
<reference evidence="2" key="1">
    <citation type="journal article" date="2014" name="Int. J. Syst. Evol. Microbiol.">
        <title>Complete genome sequence of Corynebacterium casei LMG S-19264T (=DSM 44701T), isolated from a smear-ripened cheese.</title>
        <authorList>
            <consortium name="US DOE Joint Genome Institute (JGI-PGF)"/>
            <person name="Walter F."/>
            <person name="Albersmeier A."/>
            <person name="Kalinowski J."/>
            <person name="Ruckert C."/>
        </authorList>
    </citation>
    <scope>NUCLEOTIDE SEQUENCE</scope>
    <source>
        <strain evidence="2">CGMCC 1.6333</strain>
    </source>
</reference>
<feature type="transmembrane region" description="Helical" evidence="1">
    <location>
        <begin position="6"/>
        <end position="26"/>
    </location>
</feature>
<accession>A0A917WW89</accession>
<dbReference type="Proteomes" id="UP000618460">
    <property type="component" value="Unassembled WGS sequence"/>
</dbReference>
<keyword evidence="1" id="KW-0812">Transmembrane</keyword>
<dbReference type="EMBL" id="BMLG01000011">
    <property type="protein sequence ID" value="GGM34617.1"/>
    <property type="molecule type" value="Genomic_DNA"/>
</dbReference>
<proteinExistence type="predicted"/>
<feature type="transmembrane region" description="Helical" evidence="1">
    <location>
        <begin position="38"/>
        <end position="60"/>
    </location>
</feature>
<keyword evidence="1" id="KW-0472">Membrane</keyword>
<organism evidence="2 3">
    <name type="scientific">Paraliobacillus quinghaiensis</name>
    <dbReference type="NCBI Taxonomy" id="470815"/>
    <lineage>
        <taxon>Bacteria</taxon>
        <taxon>Bacillati</taxon>
        <taxon>Bacillota</taxon>
        <taxon>Bacilli</taxon>
        <taxon>Bacillales</taxon>
        <taxon>Bacillaceae</taxon>
        <taxon>Paraliobacillus</taxon>
    </lineage>
</organism>
<evidence type="ECO:0000313" key="3">
    <source>
        <dbReference type="Proteomes" id="UP000618460"/>
    </source>
</evidence>
<evidence type="ECO:0000256" key="1">
    <source>
        <dbReference type="SAM" id="Phobius"/>
    </source>
</evidence>
<name>A0A917WW89_9BACI</name>
<gene>
    <name evidence="2" type="ORF">GCM10011351_20770</name>
</gene>
<dbReference type="AlphaFoldDB" id="A0A917WW89"/>
<protein>
    <submittedName>
        <fullName evidence="2">Uncharacterized protein</fullName>
    </submittedName>
</protein>
<keyword evidence="1" id="KW-1133">Transmembrane helix</keyword>
<sequence>MSRTTPSLLANLITIFIGMLLIGLKTATGLNIESIIELLKGAFLALVIFHSIMFFIQYFFNLLTVLTIWFIPVVFPILLGLSIIIGLIIAIPQFIRSIYYTIKDRRQVRYDIAS</sequence>
<evidence type="ECO:0000313" key="2">
    <source>
        <dbReference type="EMBL" id="GGM34617.1"/>
    </source>
</evidence>
<comment type="caution">
    <text evidence="2">The sequence shown here is derived from an EMBL/GenBank/DDBJ whole genome shotgun (WGS) entry which is preliminary data.</text>
</comment>
<dbReference type="RefSeq" id="WP_117155518.1">
    <property type="nucleotide sequence ID" value="NZ_BMLG01000011.1"/>
</dbReference>
<keyword evidence="3" id="KW-1185">Reference proteome</keyword>
<reference evidence="2" key="2">
    <citation type="submission" date="2020-09" db="EMBL/GenBank/DDBJ databases">
        <authorList>
            <person name="Sun Q."/>
            <person name="Zhou Y."/>
        </authorList>
    </citation>
    <scope>NUCLEOTIDE SEQUENCE</scope>
    <source>
        <strain evidence="2">CGMCC 1.6333</strain>
    </source>
</reference>